<dbReference type="PANTHER" id="PTHR43378">
    <property type="entry name" value="UDP-3-O-ACYLGLUCOSAMINE N-ACYLTRANSFERASE"/>
    <property type="match status" value="1"/>
</dbReference>
<dbReference type="EC" id="2.3.1.191" evidence="7"/>
<dbReference type="EMBL" id="SMFQ01000002">
    <property type="protein sequence ID" value="TCJ88713.1"/>
    <property type="molecule type" value="Genomic_DNA"/>
</dbReference>
<dbReference type="InterPro" id="IPR007691">
    <property type="entry name" value="LpxD"/>
</dbReference>
<evidence type="ECO:0000256" key="3">
    <source>
        <dbReference type="ARBA" id="ARBA00022679"/>
    </source>
</evidence>
<comment type="pathway">
    <text evidence="7">Bacterial outer membrane biogenesis; LPS lipid A biosynthesis.</text>
</comment>
<feature type="active site" description="Proton acceptor" evidence="7">
    <location>
        <position position="239"/>
    </location>
</feature>
<organism evidence="9 10">
    <name type="scientific">Cocleimonas flava</name>
    <dbReference type="NCBI Taxonomy" id="634765"/>
    <lineage>
        <taxon>Bacteria</taxon>
        <taxon>Pseudomonadati</taxon>
        <taxon>Pseudomonadota</taxon>
        <taxon>Gammaproteobacteria</taxon>
        <taxon>Thiotrichales</taxon>
        <taxon>Thiotrichaceae</taxon>
        <taxon>Cocleimonas</taxon>
    </lineage>
</organism>
<dbReference type="Proteomes" id="UP000294887">
    <property type="component" value="Unassembled WGS sequence"/>
</dbReference>
<comment type="catalytic activity">
    <reaction evidence="7">
        <text>a UDP-3-O-[(3R)-3-hydroxyacyl]-alpha-D-glucosamine + a (3R)-hydroxyacyl-[ACP] = a UDP-2-N,3-O-bis[(3R)-3-hydroxyacyl]-alpha-D-glucosamine + holo-[ACP] + H(+)</text>
        <dbReference type="Rhea" id="RHEA:53836"/>
        <dbReference type="Rhea" id="RHEA-COMP:9685"/>
        <dbReference type="Rhea" id="RHEA-COMP:9945"/>
        <dbReference type="ChEBI" id="CHEBI:15378"/>
        <dbReference type="ChEBI" id="CHEBI:64479"/>
        <dbReference type="ChEBI" id="CHEBI:78827"/>
        <dbReference type="ChEBI" id="CHEBI:137740"/>
        <dbReference type="ChEBI" id="CHEBI:137748"/>
        <dbReference type="EC" id="2.3.1.191"/>
    </reaction>
</comment>
<dbReference type="NCBIfam" id="NF002060">
    <property type="entry name" value="PRK00892.1"/>
    <property type="match status" value="1"/>
</dbReference>
<evidence type="ECO:0000256" key="7">
    <source>
        <dbReference type="HAMAP-Rule" id="MF_00523"/>
    </source>
</evidence>
<keyword evidence="10" id="KW-1185">Reference proteome</keyword>
<dbReference type="SUPFAM" id="SSF51161">
    <property type="entry name" value="Trimeric LpxA-like enzymes"/>
    <property type="match status" value="1"/>
</dbReference>
<evidence type="ECO:0000256" key="6">
    <source>
        <dbReference type="ARBA" id="ARBA00023315"/>
    </source>
</evidence>
<dbReference type="Gene3D" id="1.20.5.170">
    <property type="match status" value="1"/>
</dbReference>
<dbReference type="GO" id="GO:0009245">
    <property type="term" value="P:lipid A biosynthetic process"/>
    <property type="evidence" value="ECO:0007669"/>
    <property type="project" value="UniProtKB-UniRule"/>
</dbReference>
<evidence type="ECO:0000313" key="9">
    <source>
        <dbReference type="EMBL" id="TCJ88713.1"/>
    </source>
</evidence>
<comment type="similarity">
    <text evidence="7">Belongs to the transferase hexapeptide repeat family. LpxD subfamily.</text>
</comment>
<keyword evidence="1 7" id="KW-0444">Lipid biosynthesis</keyword>
<gene>
    <name evidence="7" type="primary">lpxD</name>
    <name evidence="9" type="ORF">EV695_0571</name>
</gene>
<dbReference type="InterPro" id="IPR001451">
    <property type="entry name" value="Hexapep"/>
</dbReference>
<reference evidence="9 10" key="1">
    <citation type="submission" date="2019-03" db="EMBL/GenBank/DDBJ databases">
        <title>Genomic Encyclopedia of Type Strains, Phase IV (KMG-IV): sequencing the most valuable type-strain genomes for metagenomic binning, comparative biology and taxonomic classification.</title>
        <authorList>
            <person name="Goeker M."/>
        </authorList>
    </citation>
    <scope>NUCLEOTIDE SEQUENCE [LARGE SCALE GENOMIC DNA]</scope>
    <source>
        <strain evidence="9 10">DSM 24830</strain>
    </source>
</reference>
<dbReference type="InterPro" id="IPR011004">
    <property type="entry name" value="Trimer_LpxA-like_sf"/>
</dbReference>
<comment type="function">
    <text evidence="7">Catalyzes the N-acylation of UDP-3-O-acylglucosamine using 3-hydroxyacyl-ACP as the acyl donor. Is involved in the biosynthesis of lipid A, a phosphorylated glycolipid that anchors the lipopolysaccharide to the outer membrane of the cell.</text>
</comment>
<dbReference type="Pfam" id="PF04613">
    <property type="entry name" value="LpxD"/>
    <property type="match status" value="1"/>
</dbReference>
<comment type="caution">
    <text evidence="9">The sequence shown here is derived from an EMBL/GenBank/DDBJ whole genome shotgun (WGS) entry which is preliminary data.</text>
</comment>
<dbReference type="RefSeq" id="WP_131904390.1">
    <property type="nucleotide sequence ID" value="NZ_BAAAFU010000008.1"/>
</dbReference>
<keyword evidence="2 7" id="KW-0441">Lipid A biosynthesis</keyword>
<evidence type="ECO:0000256" key="4">
    <source>
        <dbReference type="ARBA" id="ARBA00022737"/>
    </source>
</evidence>
<dbReference type="GO" id="GO:0016410">
    <property type="term" value="F:N-acyltransferase activity"/>
    <property type="evidence" value="ECO:0007669"/>
    <property type="project" value="InterPro"/>
</dbReference>
<dbReference type="UniPathway" id="UPA00973"/>
<dbReference type="GO" id="GO:0103118">
    <property type="term" value="F:UDP-3-O-[(3R)-3-hydroxyacyl]-glucosamine N-acyltransferase activity"/>
    <property type="evidence" value="ECO:0007669"/>
    <property type="project" value="UniProtKB-EC"/>
</dbReference>
<comment type="subunit">
    <text evidence="7">Homotrimer.</text>
</comment>
<dbReference type="GO" id="GO:0016020">
    <property type="term" value="C:membrane"/>
    <property type="evidence" value="ECO:0007669"/>
    <property type="project" value="GOC"/>
</dbReference>
<evidence type="ECO:0000313" key="10">
    <source>
        <dbReference type="Proteomes" id="UP000294887"/>
    </source>
</evidence>
<evidence type="ECO:0000256" key="5">
    <source>
        <dbReference type="ARBA" id="ARBA00023098"/>
    </source>
</evidence>
<dbReference type="Gene3D" id="3.40.1390.10">
    <property type="entry name" value="MurE/MurF, N-terminal domain"/>
    <property type="match status" value="1"/>
</dbReference>
<dbReference type="InterPro" id="IPR020573">
    <property type="entry name" value="UDP_GlcNAc_AcTrfase_non-rep"/>
</dbReference>
<keyword evidence="4 7" id="KW-0677">Repeat</keyword>
<feature type="domain" description="UDP-3-O-[3-hydroxymyristoyl] glucosamine N-acyltransferase non-repeat region" evidence="8">
    <location>
        <begin position="22"/>
        <end position="87"/>
    </location>
</feature>
<dbReference type="CDD" id="cd03352">
    <property type="entry name" value="LbH_LpxD"/>
    <property type="match status" value="1"/>
</dbReference>
<protein>
    <recommendedName>
        <fullName evidence="7">UDP-3-O-acylglucosamine N-acyltransferase</fullName>
        <ecNumber evidence="7">2.3.1.191</ecNumber>
    </recommendedName>
</protein>
<accession>A0A4R1F4F5</accession>
<evidence type="ECO:0000256" key="1">
    <source>
        <dbReference type="ARBA" id="ARBA00022516"/>
    </source>
</evidence>
<keyword evidence="6 7" id="KW-0012">Acyltransferase</keyword>
<name>A0A4R1F4F5_9GAMM</name>
<keyword evidence="5 7" id="KW-0443">Lipid metabolism</keyword>
<sequence>MKVNLERLAELTGSKVNGDKLLEINAVASLQDAGQGQISFVSNPKYISALESSNASAVILSPELAKEYEGNALINSDPYLTFAKVLKIIYSKEKLAGFIHPTAIIHENTKIAADVNIAANVIIESGVTIEKDTQIGAGSYIGDGSHIQENVVINPNVTVYSDTNIGRDCIIHSGAVIGSDGFGFAPTKGKSWYKIPQIGNVILKNDVEVGANCTIDRAALGATTIGEGVKLDCQIHIGHNVTIDDFSIMAAGTVVGGSTSIGKRCQIGGASAISGHLEIADDVVITGKSMVIKSIKSGGVYSSGIPSDANSKWRRNAARFRHLDEMAKTIKELEKKLTITTTKSE</sequence>
<dbReference type="OrthoDB" id="9784739at2"/>
<dbReference type="NCBIfam" id="TIGR01853">
    <property type="entry name" value="lipid_A_lpxD"/>
    <property type="match status" value="1"/>
</dbReference>
<dbReference type="PANTHER" id="PTHR43378:SF2">
    <property type="entry name" value="UDP-3-O-ACYLGLUCOSAMINE N-ACYLTRANSFERASE 1, MITOCHONDRIAL-RELATED"/>
    <property type="match status" value="1"/>
</dbReference>
<evidence type="ECO:0000259" key="8">
    <source>
        <dbReference type="Pfam" id="PF04613"/>
    </source>
</evidence>
<dbReference type="HAMAP" id="MF_00523">
    <property type="entry name" value="LpxD"/>
    <property type="match status" value="1"/>
</dbReference>
<dbReference type="AlphaFoldDB" id="A0A4R1F4F5"/>
<keyword evidence="3 7" id="KW-0808">Transferase</keyword>
<evidence type="ECO:0000256" key="2">
    <source>
        <dbReference type="ARBA" id="ARBA00022556"/>
    </source>
</evidence>
<proteinExistence type="inferred from homology"/>
<dbReference type="Gene3D" id="2.160.10.10">
    <property type="entry name" value="Hexapeptide repeat proteins"/>
    <property type="match status" value="1"/>
</dbReference>
<dbReference type="Pfam" id="PF00132">
    <property type="entry name" value="Hexapep"/>
    <property type="match status" value="1"/>
</dbReference>